<feature type="transmembrane region" description="Helical" evidence="8">
    <location>
        <begin position="357"/>
        <end position="378"/>
    </location>
</feature>
<dbReference type="PRINTS" id="PR01035">
    <property type="entry name" value="TCRTETA"/>
</dbReference>
<feature type="domain" description="Major facilitator superfamily (MFS) profile" evidence="9">
    <location>
        <begin position="31"/>
        <end position="406"/>
    </location>
</feature>
<proteinExistence type="inferred from homology"/>
<dbReference type="Pfam" id="PF07690">
    <property type="entry name" value="MFS_1"/>
    <property type="match status" value="1"/>
</dbReference>
<dbReference type="InterPro" id="IPR011701">
    <property type="entry name" value="MFS"/>
</dbReference>
<name>A0A4Q0VQJ1_9BACI</name>
<comment type="subcellular location">
    <subcellularLocation>
        <location evidence="1">Cell membrane</location>
        <topology evidence="1">Multi-pass membrane protein</topology>
    </subcellularLocation>
</comment>
<dbReference type="InterPro" id="IPR050171">
    <property type="entry name" value="MFS_Transporters"/>
</dbReference>
<feature type="transmembrane region" description="Helical" evidence="8">
    <location>
        <begin position="6"/>
        <end position="24"/>
    </location>
</feature>
<keyword evidence="3" id="KW-0813">Transport</keyword>
<evidence type="ECO:0000313" key="11">
    <source>
        <dbReference type="Proteomes" id="UP000290649"/>
    </source>
</evidence>
<feature type="transmembrane region" description="Helical" evidence="8">
    <location>
        <begin position="56"/>
        <end position="76"/>
    </location>
</feature>
<feature type="transmembrane region" description="Helical" evidence="8">
    <location>
        <begin position="185"/>
        <end position="205"/>
    </location>
</feature>
<sequence>MMCLSVVIIPTCEVMYNYVFYPVLQIRRIAVLYFLYVMIVIAFLDTFAQLPIIAPFALSLGANSLLIGLIIGMYSFANMGGNIIAGVWIDKFGRKKILVIGLFFVSICLLGYTMVTTPLQLLAIRTIHGIGGGLLVPAAFAFLGDHSRTTTRGKTMAFSGACVGIAAIIGPAFGAIITNSFGIDWVFYIISILFFVSALLVSIILKENYSPRSEKEKFSMASINKLLRLPPLVNAYIGAFSLMLTMGILAYMLPLKIEAADQSVALSGILLSTFGIVAILVFVLPTNQVFDRVRRERLMIIGMLFISIALIILSSFNLVGVLFIGMFFYGIGFALIFPSVTALVIDHSDKNERGRAFGLFYAFFSLGVVAGSFFIGALNVLPNQGLLIGAICIGLLASLIYRRITAGDISRSNE</sequence>
<dbReference type="PANTHER" id="PTHR23517:SF13">
    <property type="entry name" value="MAJOR FACILITATOR SUPERFAMILY MFS_1"/>
    <property type="match status" value="1"/>
</dbReference>
<keyword evidence="5 8" id="KW-0812">Transmembrane</keyword>
<accession>A0A4Q0VQJ1</accession>
<feature type="transmembrane region" description="Helical" evidence="8">
    <location>
        <begin position="121"/>
        <end position="143"/>
    </location>
</feature>
<feature type="transmembrane region" description="Helical" evidence="8">
    <location>
        <begin position="264"/>
        <end position="286"/>
    </location>
</feature>
<dbReference type="EMBL" id="QOUX01000046">
    <property type="protein sequence ID" value="RXI98703.1"/>
    <property type="molecule type" value="Genomic_DNA"/>
</dbReference>
<feature type="transmembrane region" description="Helical" evidence="8">
    <location>
        <begin position="322"/>
        <end position="345"/>
    </location>
</feature>
<feature type="transmembrane region" description="Helical" evidence="8">
    <location>
        <begin position="226"/>
        <end position="252"/>
    </location>
</feature>
<feature type="transmembrane region" description="Helical" evidence="8">
    <location>
        <begin position="155"/>
        <end position="179"/>
    </location>
</feature>
<protein>
    <submittedName>
        <fullName evidence="10">MFS transporter</fullName>
    </submittedName>
</protein>
<dbReference type="InterPro" id="IPR036259">
    <property type="entry name" value="MFS_trans_sf"/>
</dbReference>
<evidence type="ECO:0000256" key="2">
    <source>
        <dbReference type="ARBA" id="ARBA00007520"/>
    </source>
</evidence>
<dbReference type="GO" id="GO:0005886">
    <property type="term" value="C:plasma membrane"/>
    <property type="evidence" value="ECO:0007669"/>
    <property type="project" value="UniProtKB-SubCell"/>
</dbReference>
<evidence type="ECO:0000256" key="3">
    <source>
        <dbReference type="ARBA" id="ARBA00022448"/>
    </source>
</evidence>
<feature type="transmembrane region" description="Helical" evidence="8">
    <location>
        <begin position="384"/>
        <end position="401"/>
    </location>
</feature>
<dbReference type="InterPro" id="IPR001958">
    <property type="entry name" value="Tet-R_TetA/multi-R_MdtG-like"/>
</dbReference>
<reference evidence="10 11" key="1">
    <citation type="journal article" date="2019" name="Int. J. Syst. Evol. Microbiol.">
        <title>Anaerobacillus alkaliphilus sp. nov., a novel alkaliphilic and moderately halophilic bacterium.</title>
        <authorList>
            <person name="Borsodi A.K."/>
            <person name="Aszalos J.M."/>
            <person name="Bihari P."/>
            <person name="Nagy I."/>
            <person name="Schumann P."/>
            <person name="Sproer C."/>
            <person name="Kovacs A.L."/>
            <person name="Boka K."/>
            <person name="Dobosy P."/>
            <person name="Ovari M."/>
            <person name="Szili-Kovacs T."/>
            <person name="Toth E."/>
        </authorList>
    </citation>
    <scope>NUCLEOTIDE SEQUENCE [LARGE SCALE GENOMIC DNA]</scope>
    <source>
        <strain evidence="10 11">B16-10</strain>
    </source>
</reference>
<dbReference type="PANTHER" id="PTHR23517">
    <property type="entry name" value="RESISTANCE PROTEIN MDTM, PUTATIVE-RELATED-RELATED"/>
    <property type="match status" value="1"/>
</dbReference>
<gene>
    <name evidence="10" type="ORF">DS745_15840</name>
</gene>
<dbReference type="PROSITE" id="PS50850">
    <property type="entry name" value="MFS"/>
    <property type="match status" value="1"/>
</dbReference>
<evidence type="ECO:0000256" key="4">
    <source>
        <dbReference type="ARBA" id="ARBA00022475"/>
    </source>
</evidence>
<dbReference type="SUPFAM" id="SSF103473">
    <property type="entry name" value="MFS general substrate transporter"/>
    <property type="match status" value="1"/>
</dbReference>
<dbReference type="Pfam" id="PF03209">
    <property type="entry name" value="PUCC"/>
    <property type="match status" value="1"/>
</dbReference>
<keyword evidence="11" id="KW-1185">Reference proteome</keyword>
<evidence type="ECO:0000256" key="5">
    <source>
        <dbReference type="ARBA" id="ARBA00022692"/>
    </source>
</evidence>
<keyword evidence="4" id="KW-1003">Cell membrane</keyword>
<dbReference type="GO" id="GO:0022857">
    <property type="term" value="F:transmembrane transporter activity"/>
    <property type="evidence" value="ECO:0007669"/>
    <property type="project" value="InterPro"/>
</dbReference>
<evidence type="ECO:0000256" key="7">
    <source>
        <dbReference type="ARBA" id="ARBA00023136"/>
    </source>
</evidence>
<dbReference type="AlphaFoldDB" id="A0A4Q0VQJ1"/>
<dbReference type="InterPro" id="IPR020846">
    <property type="entry name" value="MFS_dom"/>
</dbReference>
<dbReference type="PROSITE" id="PS00216">
    <property type="entry name" value="SUGAR_TRANSPORT_1"/>
    <property type="match status" value="1"/>
</dbReference>
<dbReference type="OrthoDB" id="9793283at2"/>
<keyword evidence="7 8" id="KW-0472">Membrane</keyword>
<evidence type="ECO:0000256" key="6">
    <source>
        <dbReference type="ARBA" id="ARBA00022989"/>
    </source>
</evidence>
<comment type="caution">
    <text evidence="10">The sequence shown here is derived from an EMBL/GenBank/DDBJ whole genome shotgun (WGS) entry which is preliminary data.</text>
</comment>
<keyword evidence="6 8" id="KW-1133">Transmembrane helix</keyword>
<dbReference type="Gene3D" id="1.20.1250.20">
    <property type="entry name" value="MFS general substrate transporter like domains"/>
    <property type="match status" value="1"/>
</dbReference>
<feature type="transmembrane region" description="Helical" evidence="8">
    <location>
        <begin position="97"/>
        <end position="115"/>
    </location>
</feature>
<evidence type="ECO:0000313" key="10">
    <source>
        <dbReference type="EMBL" id="RXI98703.1"/>
    </source>
</evidence>
<comment type="similarity">
    <text evidence="2">Belongs to the major facilitator superfamily. TCR/Tet family.</text>
</comment>
<dbReference type="InterPro" id="IPR005829">
    <property type="entry name" value="Sugar_transporter_CS"/>
</dbReference>
<dbReference type="CDD" id="cd17325">
    <property type="entry name" value="MFS_MdtG_SLC18_like"/>
    <property type="match status" value="1"/>
</dbReference>
<evidence type="ECO:0000259" key="9">
    <source>
        <dbReference type="PROSITE" id="PS50850"/>
    </source>
</evidence>
<dbReference type="Proteomes" id="UP000290649">
    <property type="component" value="Unassembled WGS sequence"/>
</dbReference>
<evidence type="ECO:0000256" key="8">
    <source>
        <dbReference type="SAM" id="Phobius"/>
    </source>
</evidence>
<evidence type="ECO:0000256" key="1">
    <source>
        <dbReference type="ARBA" id="ARBA00004651"/>
    </source>
</evidence>
<organism evidence="10 11">
    <name type="scientific">Anaerobacillus alkaliphilus</name>
    <dbReference type="NCBI Taxonomy" id="1548597"/>
    <lineage>
        <taxon>Bacteria</taxon>
        <taxon>Bacillati</taxon>
        <taxon>Bacillota</taxon>
        <taxon>Bacilli</taxon>
        <taxon>Bacillales</taxon>
        <taxon>Bacillaceae</taxon>
        <taxon>Anaerobacillus</taxon>
    </lineage>
</organism>
<dbReference type="InterPro" id="IPR004896">
    <property type="entry name" value="PucC-rel"/>
</dbReference>
<feature type="transmembrane region" description="Helical" evidence="8">
    <location>
        <begin position="298"/>
        <end position="316"/>
    </location>
</feature>
<feature type="transmembrane region" description="Helical" evidence="8">
    <location>
        <begin position="31"/>
        <end position="50"/>
    </location>
</feature>